<dbReference type="EMBL" id="CM042882">
    <property type="protein sequence ID" value="KAI4379619.1"/>
    <property type="molecule type" value="Genomic_DNA"/>
</dbReference>
<name>A0ACB9RL53_9MYRT</name>
<dbReference type="Proteomes" id="UP001057402">
    <property type="component" value="Chromosome 3"/>
</dbReference>
<gene>
    <name evidence="1" type="ORF">MLD38_005895</name>
</gene>
<keyword evidence="2" id="KW-1185">Reference proteome</keyword>
<proteinExistence type="predicted"/>
<evidence type="ECO:0000313" key="1">
    <source>
        <dbReference type="EMBL" id="KAI4379619.1"/>
    </source>
</evidence>
<evidence type="ECO:0000313" key="2">
    <source>
        <dbReference type="Proteomes" id="UP001057402"/>
    </source>
</evidence>
<sequence>MLGSPVDAPENAASDAASITPWQAFSVCIQRRIHLSDTSHIRTPSLSGGLMAMSSIFVATNSLLLPLHKSDSKRDEWPVCSNSVKFCISVRASDTKIEINVLYIASS</sequence>
<organism evidence="1 2">
    <name type="scientific">Melastoma candidum</name>
    <dbReference type="NCBI Taxonomy" id="119954"/>
    <lineage>
        <taxon>Eukaryota</taxon>
        <taxon>Viridiplantae</taxon>
        <taxon>Streptophyta</taxon>
        <taxon>Embryophyta</taxon>
        <taxon>Tracheophyta</taxon>
        <taxon>Spermatophyta</taxon>
        <taxon>Magnoliopsida</taxon>
        <taxon>eudicotyledons</taxon>
        <taxon>Gunneridae</taxon>
        <taxon>Pentapetalae</taxon>
        <taxon>rosids</taxon>
        <taxon>malvids</taxon>
        <taxon>Myrtales</taxon>
        <taxon>Melastomataceae</taxon>
        <taxon>Melastomatoideae</taxon>
        <taxon>Melastomateae</taxon>
        <taxon>Melastoma</taxon>
    </lineage>
</organism>
<reference evidence="2" key="1">
    <citation type="journal article" date="2023" name="Front. Plant Sci.">
        <title>Chromosomal-level genome assembly of Melastoma candidum provides insights into trichome evolution.</title>
        <authorList>
            <person name="Zhong Y."/>
            <person name="Wu W."/>
            <person name="Sun C."/>
            <person name="Zou P."/>
            <person name="Liu Y."/>
            <person name="Dai S."/>
            <person name="Zhou R."/>
        </authorList>
    </citation>
    <scope>NUCLEOTIDE SEQUENCE [LARGE SCALE GENOMIC DNA]</scope>
</reference>
<comment type="caution">
    <text evidence="1">The sequence shown here is derived from an EMBL/GenBank/DDBJ whole genome shotgun (WGS) entry which is preliminary data.</text>
</comment>
<accession>A0ACB9RL53</accession>
<protein>
    <submittedName>
        <fullName evidence="1">Uncharacterized protein</fullName>
    </submittedName>
</protein>